<dbReference type="HOGENOM" id="CLU_1562597_0_0_1"/>
<dbReference type="PANTHER" id="PTHR10642:SF25">
    <property type="entry name" value="RNASE H TYPE-1 DOMAIN-CONTAINING PROTEIN"/>
    <property type="match status" value="1"/>
</dbReference>
<gene>
    <name evidence="3" type="ORF">VHEMI10757</name>
</gene>
<dbReference type="Gene3D" id="3.30.420.10">
    <property type="entry name" value="Ribonuclease H-like superfamily/Ribonuclease H"/>
    <property type="match status" value="1"/>
</dbReference>
<keyword evidence="4" id="KW-1185">Reference proteome</keyword>
<reference evidence="3 4" key="1">
    <citation type="journal article" date="2015" name="Genome Announc.">
        <title>Draft Genome Sequence and Gene Annotation of the Entomopathogenic Fungus Verticillium hemipterigenum.</title>
        <authorList>
            <person name="Horn F."/>
            <person name="Habel A."/>
            <person name="Scharf D.H."/>
            <person name="Dworschak J."/>
            <person name="Brakhage A.A."/>
            <person name="Guthke R."/>
            <person name="Hertweck C."/>
            <person name="Linde J."/>
        </authorList>
    </citation>
    <scope>NUCLEOTIDE SEQUENCE [LARGE SCALE GENOMIC DNA]</scope>
</reference>
<evidence type="ECO:0000313" key="3">
    <source>
        <dbReference type="EMBL" id="CEJ95268.1"/>
    </source>
</evidence>
<evidence type="ECO:0000259" key="2">
    <source>
        <dbReference type="PROSITE" id="PS50879"/>
    </source>
</evidence>
<dbReference type="PROSITE" id="PS50879">
    <property type="entry name" value="RNASE_H_1"/>
    <property type="match status" value="1"/>
</dbReference>
<feature type="domain" description="RNase H type-1" evidence="2">
    <location>
        <begin position="3"/>
        <end position="146"/>
    </location>
</feature>
<evidence type="ECO:0000313" key="4">
    <source>
        <dbReference type="Proteomes" id="UP000039046"/>
    </source>
</evidence>
<accession>A0A0A1TSS2</accession>
<sequence>MVATGTIRLYTDGSGINGHVGAATIALELPTANVNKESSEYMRTASASTVYAAELKGLVLALQVIRGLQGAGVTASDCTIFTDNQAALQAMQNPKCPSGQHILIEVIRQLDCLRRLGWRIKYSWIPADAGVPGNEVADEAAKASAGFNPPTRRHEAPPEPERLSILIATTKATIRKTMKTEWESE</sequence>
<dbReference type="OrthoDB" id="4927418at2759"/>
<dbReference type="Pfam" id="PF00075">
    <property type="entry name" value="RNase_H"/>
    <property type="match status" value="1"/>
</dbReference>
<dbReference type="PANTHER" id="PTHR10642">
    <property type="entry name" value="RIBONUCLEASE H1"/>
    <property type="match status" value="1"/>
</dbReference>
<evidence type="ECO:0000256" key="1">
    <source>
        <dbReference type="ARBA" id="ARBA00005300"/>
    </source>
</evidence>
<dbReference type="GO" id="GO:0003676">
    <property type="term" value="F:nucleic acid binding"/>
    <property type="evidence" value="ECO:0007669"/>
    <property type="project" value="InterPro"/>
</dbReference>
<proteinExistence type="inferred from homology"/>
<dbReference type="EMBL" id="CDHN01000011">
    <property type="protein sequence ID" value="CEJ95268.1"/>
    <property type="molecule type" value="Genomic_DNA"/>
</dbReference>
<dbReference type="InterPro" id="IPR002156">
    <property type="entry name" value="RNaseH_domain"/>
</dbReference>
<protein>
    <recommendedName>
        <fullName evidence="2">RNase H type-1 domain-containing protein</fullName>
    </recommendedName>
</protein>
<dbReference type="InterPro" id="IPR036397">
    <property type="entry name" value="RNaseH_sf"/>
</dbReference>
<dbReference type="STRING" id="1531966.A0A0A1TSS2"/>
<comment type="similarity">
    <text evidence="1">Belongs to the RNase H family.</text>
</comment>
<dbReference type="GO" id="GO:0004523">
    <property type="term" value="F:RNA-DNA hybrid ribonuclease activity"/>
    <property type="evidence" value="ECO:0007669"/>
    <property type="project" value="InterPro"/>
</dbReference>
<organism evidence="3 4">
    <name type="scientific">[Torrubiella] hemipterigena</name>
    <dbReference type="NCBI Taxonomy" id="1531966"/>
    <lineage>
        <taxon>Eukaryota</taxon>
        <taxon>Fungi</taxon>
        <taxon>Dikarya</taxon>
        <taxon>Ascomycota</taxon>
        <taxon>Pezizomycotina</taxon>
        <taxon>Sordariomycetes</taxon>
        <taxon>Hypocreomycetidae</taxon>
        <taxon>Hypocreales</taxon>
        <taxon>Clavicipitaceae</taxon>
        <taxon>Clavicipitaceae incertae sedis</taxon>
        <taxon>'Torrubiella' clade</taxon>
    </lineage>
</organism>
<dbReference type="AlphaFoldDB" id="A0A0A1TSS2"/>
<dbReference type="CDD" id="cd09276">
    <property type="entry name" value="Rnase_HI_RT_non_LTR"/>
    <property type="match status" value="1"/>
</dbReference>
<dbReference type="Proteomes" id="UP000039046">
    <property type="component" value="Unassembled WGS sequence"/>
</dbReference>
<dbReference type="GO" id="GO:0043137">
    <property type="term" value="P:DNA replication, removal of RNA primer"/>
    <property type="evidence" value="ECO:0007669"/>
    <property type="project" value="TreeGrafter"/>
</dbReference>
<dbReference type="InterPro" id="IPR012337">
    <property type="entry name" value="RNaseH-like_sf"/>
</dbReference>
<dbReference type="InterPro" id="IPR050092">
    <property type="entry name" value="RNase_H"/>
</dbReference>
<name>A0A0A1TSS2_9HYPO</name>
<dbReference type="SUPFAM" id="SSF53098">
    <property type="entry name" value="Ribonuclease H-like"/>
    <property type="match status" value="1"/>
</dbReference>